<dbReference type="AlphaFoldDB" id="A0A5Q0UFW6"/>
<dbReference type="InterPro" id="IPR002934">
    <property type="entry name" value="Polymerase_NTP_transf_dom"/>
</dbReference>
<reference evidence="3" key="1">
    <citation type="submission" date="2019-05" db="EMBL/GenBank/DDBJ databases">
        <title>Candidatus Nanohalobium constans, a novel model system to study the DPANN nano-sized archaea: genomic and physiological characterization of a nanoarchaeon co-cultured with its chitinotrophic host.</title>
        <authorList>
            <person name="La Cono V."/>
            <person name="Arcadi E."/>
            <person name="Crisafi F."/>
            <person name="Denaro R."/>
            <person name="La Spada G."/>
            <person name="Messina E."/>
            <person name="Smedile F."/>
            <person name="Toshchakov S.V."/>
            <person name="Shevchenko M.A."/>
            <person name="Golyshin P.N."/>
            <person name="Golyshina O.V."/>
            <person name="Ferrer M."/>
            <person name="Rohde M."/>
            <person name="Mushegian A."/>
            <person name="Sorokin D.Y."/>
            <person name="Giuliano L."/>
            <person name="Yakimov M.M."/>
        </authorList>
    </citation>
    <scope>NUCLEOTIDE SEQUENCE [LARGE SCALE GENOMIC DNA]</scope>
    <source>
        <strain evidence="3">LC1Nh</strain>
    </source>
</reference>
<dbReference type="SUPFAM" id="SSF81301">
    <property type="entry name" value="Nucleotidyltransferase"/>
    <property type="match status" value="1"/>
</dbReference>
<dbReference type="EMBL" id="CP040089">
    <property type="protein sequence ID" value="QGA80523.1"/>
    <property type="molecule type" value="Genomic_DNA"/>
</dbReference>
<organism evidence="2 3">
    <name type="scientific">Candidatus Nanohalobium constans</name>
    <dbReference type="NCBI Taxonomy" id="2565781"/>
    <lineage>
        <taxon>Archaea</taxon>
        <taxon>Candidatus Nanohalarchaeota</taxon>
        <taxon>Candidatus Nanohalobia</taxon>
        <taxon>Candidatus Nanohalobiales</taxon>
        <taxon>Candidatus Nanohalobiaceae</taxon>
        <taxon>Candidatus Nanohalobium</taxon>
    </lineage>
</organism>
<keyword evidence="2" id="KW-0808">Transferase</keyword>
<dbReference type="InterPro" id="IPR052548">
    <property type="entry name" value="Type_VII_TA_antitoxin"/>
</dbReference>
<dbReference type="PANTHER" id="PTHR33933:SF1">
    <property type="entry name" value="PROTEIN ADENYLYLTRANSFERASE MNTA-RELATED"/>
    <property type="match status" value="1"/>
</dbReference>
<dbReference type="Proteomes" id="UP000377803">
    <property type="component" value="Chromosome"/>
</dbReference>
<sequence length="220" mass="24514">MGDGNEVASVRIDLPLPDERVFSSGSVSEILELLVNNPYQKFSKSQLQELTGRGWSSTQKGVEVLGSLDLITTEVEGKKNLISLNTEKVDKPSDPIFSIPQDSFREPVRRFKEEVLGEVDYVAGILVFGSVARGEADRASDIDVLVIVEDDLTSARRQVTNVVSELEEKEIGGQRYEFEALVESVETTEKRGERIRNIFSEGLVLHRTKKLENLKEAVFG</sequence>
<dbReference type="CDD" id="cd05403">
    <property type="entry name" value="NT_KNTase_like"/>
    <property type="match status" value="1"/>
</dbReference>
<dbReference type="RefSeq" id="WP_153550263.1">
    <property type="nucleotide sequence ID" value="NZ_CP040089.1"/>
</dbReference>
<dbReference type="Gene3D" id="3.30.460.10">
    <property type="entry name" value="Beta Polymerase, domain 2"/>
    <property type="match status" value="1"/>
</dbReference>
<dbReference type="OrthoDB" id="9287at2157"/>
<feature type="domain" description="Polymerase nucleotidyl transferase" evidence="1">
    <location>
        <begin position="109"/>
        <end position="176"/>
    </location>
</feature>
<gene>
    <name evidence="2" type="ORF">LC1Nh_0630</name>
</gene>
<dbReference type="KEGG" id="ncon:LC1Nh_0630"/>
<evidence type="ECO:0000313" key="3">
    <source>
        <dbReference type="Proteomes" id="UP000377803"/>
    </source>
</evidence>
<proteinExistence type="predicted"/>
<evidence type="ECO:0000259" key="1">
    <source>
        <dbReference type="Pfam" id="PF01909"/>
    </source>
</evidence>
<evidence type="ECO:0000313" key="2">
    <source>
        <dbReference type="EMBL" id="QGA80523.1"/>
    </source>
</evidence>
<dbReference type="InterPro" id="IPR043519">
    <property type="entry name" value="NT_sf"/>
</dbReference>
<dbReference type="Pfam" id="PF01909">
    <property type="entry name" value="NTP_transf_2"/>
    <property type="match status" value="1"/>
</dbReference>
<dbReference type="PANTHER" id="PTHR33933">
    <property type="entry name" value="NUCLEOTIDYLTRANSFERASE"/>
    <property type="match status" value="1"/>
</dbReference>
<dbReference type="GO" id="GO:0016779">
    <property type="term" value="F:nucleotidyltransferase activity"/>
    <property type="evidence" value="ECO:0007669"/>
    <property type="project" value="InterPro"/>
</dbReference>
<keyword evidence="3" id="KW-1185">Reference proteome</keyword>
<accession>A0A5Q0UFW6</accession>
<name>A0A5Q0UFW6_9ARCH</name>
<protein>
    <submittedName>
        <fullName evidence="2">Nucleotidyltransferase domain-containing protein</fullName>
    </submittedName>
</protein>
<dbReference type="GeneID" id="42365016"/>